<sequence>MVSELSRTLQDGYVSYGWERRMREFLSVPFSSSFLSILLLPKASDQGASHYNDLEDTLARANAWLNASQVSGVPIVFMNVQTESLLTKISGKTGSSTVNAGPLSGLSNLPNASLYGFEDYHGVDIGVVRAVRLWYASLGGEFAIEIKLREDDTKLGFAISRTEEGFLFISSVIDDDENLPSTRSGLKRLYKEASNSSSLLVVSRVANQKVLPWIVSSIGAIRCFDTVSISQKLSMHRHAKVPITIHVLLWDRACAFPSDSNMSRAATPSVLPLPSKDQLSRRLDEDLMQLMLPEFPNESGVVDDGEETDGDRVQLLPPEVPNESSVVDDGLEIRLERDTAGGILL</sequence>
<dbReference type="PANTHER" id="PTHR33984:SF2">
    <property type="entry name" value="OS02G0717600 PROTEIN"/>
    <property type="match status" value="1"/>
</dbReference>
<gene>
    <name evidence="1" type="ORF">FSB_LOCUS32288</name>
</gene>
<evidence type="ECO:0000313" key="1">
    <source>
        <dbReference type="EMBL" id="SPD04406.1"/>
    </source>
</evidence>
<reference evidence="1" key="1">
    <citation type="submission" date="2018-02" db="EMBL/GenBank/DDBJ databases">
        <authorList>
            <person name="Cohen D.B."/>
            <person name="Kent A.D."/>
        </authorList>
    </citation>
    <scope>NUCLEOTIDE SEQUENCE</scope>
</reference>
<dbReference type="EMBL" id="OIVN01002533">
    <property type="protein sequence ID" value="SPD04406.1"/>
    <property type="molecule type" value="Genomic_DNA"/>
</dbReference>
<proteinExistence type="predicted"/>
<dbReference type="AlphaFoldDB" id="A0A2N9GPN8"/>
<name>A0A2N9GPN8_FAGSY</name>
<organism evidence="1">
    <name type="scientific">Fagus sylvatica</name>
    <name type="common">Beechnut</name>
    <dbReference type="NCBI Taxonomy" id="28930"/>
    <lineage>
        <taxon>Eukaryota</taxon>
        <taxon>Viridiplantae</taxon>
        <taxon>Streptophyta</taxon>
        <taxon>Embryophyta</taxon>
        <taxon>Tracheophyta</taxon>
        <taxon>Spermatophyta</taxon>
        <taxon>Magnoliopsida</taxon>
        <taxon>eudicotyledons</taxon>
        <taxon>Gunneridae</taxon>
        <taxon>Pentapetalae</taxon>
        <taxon>rosids</taxon>
        <taxon>fabids</taxon>
        <taxon>Fagales</taxon>
        <taxon>Fagaceae</taxon>
        <taxon>Fagus</taxon>
    </lineage>
</organism>
<protein>
    <submittedName>
        <fullName evidence="1">Uncharacterized protein</fullName>
    </submittedName>
</protein>
<dbReference type="PANTHER" id="PTHR33984">
    <property type="entry name" value="OS02G0717600 PROTEIN"/>
    <property type="match status" value="1"/>
</dbReference>
<accession>A0A2N9GPN8</accession>